<sequence>MKVNKKAQKGTVRLKRTKKLKHEHHQEPLAIRRKDRLNPLFNTIPTNVPEREDVEGKHETAMKQKKGESLSHSVASTNFAERFASAIF</sequence>
<accession>A0A9J6B0G3</accession>
<evidence type="ECO:0000256" key="1">
    <source>
        <dbReference type="SAM" id="MobiDB-lite"/>
    </source>
</evidence>
<evidence type="ECO:0000313" key="3">
    <source>
        <dbReference type="Proteomes" id="UP000824120"/>
    </source>
</evidence>
<feature type="compositionally biased region" description="Basic residues" evidence="1">
    <location>
        <begin position="1"/>
        <end position="23"/>
    </location>
</feature>
<feature type="region of interest" description="Disordered" evidence="1">
    <location>
        <begin position="1"/>
        <end position="27"/>
    </location>
</feature>
<reference evidence="2 3" key="1">
    <citation type="submission" date="2020-09" db="EMBL/GenBank/DDBJ databases">
        <title>De no assembly of potato wild relative species, Solanum commersonii.</title>
        <authorList>
            <person name="Cho K."/>
        </authorList>
    </citation>
    <scope>NUCLEOTIDE SEQUENCE [LARGE SCALE GENOMIC DNA]</scope>
    <source>
        <strain evidence="2">LZ3.2</strain>
        <tissue evidence="2">Leaf</tissue>
    </source>
</reference>
<keyword evidence="3" id="KW-1185">Reference proteome</keyword>
<gene>
    <name evidence="2" type="ORF">H5410_002018</name>
</gene>
<dbReference type="AlphaFoldDB" id="A0A9J6B0G3"/>
<dbReference type="Proteomes" id="UP000824120">
    <property type="component" value="Chromosome 1"/>
</dbReference>
<protein>
    <submittedName>
        <fullName evidence="2">Uncharacterized protein</fullName>
    </submittedName>
</protein>
<name>A0A9J6B0G3_SOLCO</name>
<comment type="caution">
    <text evidence="2">The sequence shown here is derived from an EMBL/GenBank/DDBJ whole genome shotgun (WGS) entry which is preliminary data.</text>
</comment>
<dbReference type="EMBL" id="JACXVP010000001">
    <property type="protein sequence ID" value="KAG5630301.1"/>
    <property type="molecule type" value="Genomic_DNA"/>
</dbReference>
<evidence type="ECO:0000313" key="2">
    <source>
        <dbReference type="EMBL" id="KAG5630301.1"/>
    </source>
</evidence>
<organism evidence="2 3">
    <name type="scientific">Solanum commersonii</name>
    <name type="common">Commerson's wild potato</name>
    <name type="synonym">Commerson's nightshade</name>
    <dbReference type="NCBI Taxonomy" id="4109"/>
    <lineage>
        <taxon>Eukaryota</taxon>
        <taxon>Viridiplantae</taxon>
        <taxon>Streptophyta</taxon>
        <taxon>Embryophyta</taxon>
        <taxon>Tracheophyta</taxon>
        <taxon>Spermatophyta</taxon>
        <taxon>Magnoliopsida</taxon>
        <taxon>eudicotyledons</taxon>
        <taxon>Gunneridae</taxon>
        <taxon>Pentapetalae</taxon>
        <taxon>asterids</taxon>
        <taxon>lamiids</taxon>
        <taxon>Solanales</taxon>
        <taxon>Solanaceae</taxon>
        <taxon>Solanoideae</taxon>
        <taxon>Solaneae</taxon>
        <taxon>Solanum</taxon>
    </lineage>
</organism>
<proteinExistence type="predicted"/>